<protein>
    <submittedName>
        <fullName evidence="8">Fungal chitosanase</fullName>
    </submittedName>
</protein>
<evidence type="ECO:0000256" key="1">
    <source>
        <dbReference type="ARBA" id="ARBA00004613"/>
    </source>
</evidence>
<evidence type="ECO:0000256" key="4">
    <source>
        <dbReference type="ARBA" id="ARBA00022801"/>
    </source>
</evidence>
<keyword evidence="3" id="KW-0732">Signal</keyword>
<evidence type="ECO:0000256" key="3">
    <source>
        <dbReference type="ARBA" id="ARBA00022729"/>
    </source>
</evidence>
<keyword evidence="9" id="KW-1185">Reference proteome</keyword>
<keyword evidence="6" id="KW-0326">Glycosidase</keyword>
<reference evidence="8" key="1">
    <citation type="submission" date="2016-01" db="EMBL/GenBank/DDBJ databases">
        <authorList>
            <person name="Peeters C."/>
        </authorList>
    </citation>
    <scope>NUCLEOTIDE SEQUENCE</scope>
    <source>
        <strain evidence="8">LMG 29321</strain>
    </source>
</reference>
<evidence type="ECO:0000256" key="5">
    <source>
        <dbReference type="ARBA" id="ARBA00023277"/>
    </source>
</evidence>
<evidence type="ECO:0000256" key="6">
    <source>
        <dbReference type="ARBA" id="ARBA00023295"/>
    </source>
</evidence>
<dbReference type="OrthoDB" id="4334655at2"/>
<gene>
    <name evidence="8" type="ORF">AWB78_02384</name>
</gene>
<dbReference type="InterPro" id="IPR009939">
    <property type="entry name" value="Chitosanase_fungal"/>
</dbReference>
<evidence type="ECO:0000256" key="7">
    <source>
        <dbReference type="ARBA" id="ARBA00023326"/>
    </source>
</evidence>
<proteinExistence type="predicted"/>
<evidence type="ECO:0000256" key="2">
    <source>
        <dbReference type="ARBA" id="ARBA00022525"/>
    </source>
</evidence>
<accession>A0A158B7R3</accession>
<organism evidence="8 9">
    <name type="scientific">Caballeronia calidae</name>
    <dbReference type="NCBI Taxonomy" id="1777139"/>
    <lineage>
        <taxon>Bacteria</taxon>
        <taxon>Pseudomonadati</taxon>
        <taxon>Pseudomonadota</taxon>
        <taxon>Betaproteobacteria</taxon>
        <taxon>Burkholderiales</taxon>
        <taxon>Burkholderiaceae</taxon>
        <taxon>Caballeronia</taxon>
    </lineage>
</organism>
<dbReference type="RefSeq" id="WP_062604725.1">
    <property type="nucleotide sequence ID" value="NZ_FCOX02000009.1"/>
</dbReference>
<dbReference type="GO" id="GO:0000272">
    <property type="term" value="P:polysaccharide catabolic process"/>
    <property type="evidence" value="ECO:0007669"/>
    <property type="project" value="UniProtKB-KW"/>
</dbReference>
<dbReference type="GO" id="GO:0005576">
    <property type="term" value="C:extracellular region"/>
    <property type="evidence" value="ECO:0007669"/>
    <property type="project" value="UniProtKB-SubCell"/>
</dbReference>
<keyword evidence="2" id="KW-0964">Secreted</keyword>
<comment type="subcellular location">
    <subcellularLocation>
        <location evidence="1">Secreted</location>
    </subcellularLocation>
</comment>
<evidence type="ECO:0000313" key="9">
    <source>
        <dbReference type="Proteomes" id="UP000071859"/>
    </source>
</evidence>
<keyword evidence="5" id="KW-0119">Carbohydrate metabolism</keyword>
<dbReference type="GO" id="GO:0016977">
    <property type="term" value="F:chitosanase activity"/>
    <property type="evidence" value="ECO:0007669"/>
    <property type="project" value="InterPro"/>
</dbReference>
<dbReference type="EMBL" id="FCOX02000009">
    <property type="protein sequence ID" value="SAK66121.1"/>
    <property type="molecule type" value="Genomic_DNA"/>
</dbReference>
<evidence type="ECO:0000313" key="8">
    <source>
        <dbReference type="EMBL" id="SAK66121.1"/>
    </source>
</evidence>
<name>A0A158B7R3_9BURK</name>
<dbReference type="Proteomes" id="UP000071859">
    <property type="component" value="Unassembled WGS sequence"/>
</dbReference>
<dbReference type="Pfam" id="PF07335">
    <property type="entry name" value="Glyco_hydro_75"/>
    <property type="match status" value="1"/>
</dbReference>
<comment type="caution">
    <text evidence="8">The sequence shown here is derived from an EMBL/GenBank/DDBJ whole genome shotgun (WGS) entry which is preliminary data.</text>
</comment>
<keyword evidence="4" id="KW-0378">Hydrolase</keyword>
<sequence length="215" mass="22745">MADSFRQAFAACDKGNGKPQCDGNDLNRNTTILELNSGAILFDAKMAVDNDGSPFAGKWPSQPQTSLFYSDGRTSINADKIRYIAVPGGFDAKAGFVLGDVAAVIYRDKVAFALVADHSKSYRVGEGSVALHTALGHDGCRQLAPDGNCKRPRNDSIGSGVTYIVFPGTKAKICGDAPLPRSPSKLCNGLNADNLNQKVDEVGKEAFDALKSASK</sequence>
<dbReference type="AlphaFoldDB" id="A0A158B7R3"/>
<keyword evidence="7" id="KW-0624">Polysaccharide degradation</keyword>